<feature type="domain" description="KTSC" evidence="1">
    <location>
        <begin position="3"/>
        <end position="59"/>
    </location>
</feature>
<accession>A0A7K0FWV0</accession>
<dbReference type="EMBL" id="WKKH01000009">
    <property type="protein sequence ID" value="MRX75995.1"/>
    <property type="molecule type" value="Genomic_DNA"/>
</dbReference>
<reference evidence="2 3" key="1">
    <citation type="submission" date="2019-11" db="EMBL/GenBank/DDBJ databases">
        <title>Pedobacter petrophilus genome.</title>
        <authorList>
            <person name="Feldbauer M.J."/>
            <person name="Newman J.D."/>
        </authorList>
    </citation>
    <scope>NUCLEOTIDE SEQUENCE [LARGE SCALE GENOMIC DNA]</scope>
    <source>
        <strain evidence="2 3">LMG 29686</strain>
    </source>
</reference>
<evidence type="ECO:0000313" key="2">
    <source>
        <dbReference type="EMBL" id="MRX75995.1"/>
    </source>
</evidence>
<name>A0A7K0FWV0_9SPHI</name>
<dbReference type="RefSeq" id="WP_154280231.1">
    <property type="nucleotide sequence ID" value="NZ_JBHUJQ010000001.1"/>
</dbReference>
<sequence>MPSSVIKYFSYQPESKLLTITFVTGLVYQYTNVPERTFKLFKAATSKGRYFNYHIKEKFKFQKLEDC</sequence>
<dbReference type="Pfam" id="PF13619">
    <property type="entry name" value="KTSC"/>
    <property type="match status" value="1"/>
</dbReference>
<evidence type="ECO:0000313" key="3">
    <source>
        <dbReference type="Proteomes" id="UP000487757"/>
    </source>
</evidence>
<proteinExistence type="predicted"/>
<organism evidence="2 3">
    <name type="scientific">Pedobacter petrophilus</name>
    <dbReference type="NCBI Taxonomy" id="1908241"/>
    <lineage>
        <taxon>Bacteria</taxon>
        <taxon>Pseudomonadati</taxon>
        <taxon>Bacteroidota</taxon>
        <taxon>Sphingobacteriia</taxon>
        <taxon>Sphingobacteriales</taxon>
        <taxon>Sphingobacteriaceae</taxon>
        <taxon>Pedobacter</taxon>
    </lineage>
</organism>
<dbReference type="AlphaFoldDB" id="A0A7K0FWV0"/>
<keyword evidence="3" id="KW-1185">Reference proteome</keyword>
<evidence type="ECO:0000259" key="1">
    <source>
        <dbReference type="Pfam" id="PF13619"/>
    </source>
</evidence>
<dbReference type="Proteomes" id="UP000487757">
    <property type="component" value="Unassembled WGS sequence"/>
</dbReference>
<comment type="caution">
    <text evidence="2">The sequence shown here is derived from an EMBL/GenBank/DDBJ whole genome shotgun (WGS) entry which is preliminary data.</text>
</comment>
<dbReference type="InterPro" id="IPR025309">
    <property type="entry name" value="KTSC_dom"/>
</dbReference>
<protein>
    <submittedName>
        <fullName evidence="2">KTSC domain-containing protein</fullName>
    </submittedName>
</protein>
<dbReference type="OrthoDB" id="8450910at2"/>
<gene>
    <name evidence="2" type="ORF">GJU39_07825</name>
</gene>